<dbReference type="Proteomes" id="UP000561011">
    <property type="component" value="Unassembled WGS sequence"/>
</dbReference>
<proteinExistence type="predicted"/>
<evidence type="ECO:0000313" key="1">
    <source>
        <dbReference type="EMBL" id="NYS94218.1"/>
    </source>
</evidence>
<dbReference type="AlphaFoldDB" id="A0A853EZH7"/>
<keyword evidence="2" id="KW-1185">Reference proteome</keyword>
<name>A0A853EZH7_9MICO</name>
<reference evidence="1 2" key="1">
    <citation type="submission" date="2020-07" db="EMBL/GenBank/DDBJ databases">
        <title>MOT database genomes.</title>
        <authorList>
            <person name="Joseph S."/>
            <person name="Aduse-Opoku J."/>
            <person name="Hashim A."/>
            <person name="Wade W."/>
            <person name="Curtis M."/>
        </authorList>
    </citation>
    <scope>NUCLEOTIDE SEQUENCE [LARGE SCALE GENOMIC DNA]</scope>
    <source>
        <strain evidence="1 2">DSM 100099</strain>
    </source>
</reference>
<sequence length="85" mass="9238">MVTLEHRRFALLSGRVTDIDSWPSSSGGSLPAFAWPEDRAWCFTSDVDPHWAGIAGSDEAISALVDDPHLDVVRASFGEAAPSYY</sequence>
<accession>A0A853EZH7</accession>
<comment type="caution">
    <text evidence="1">The sequence shown here is derived from an EMBL/GenBank/DDBJ whole genome shotgun (WGS) entry which is preliminary data.</text>
</comment>
<organism evidence="1 2">
    <name type="scientific">Sanguibacter inulinus</name>
    <dbReference type="NCBI Taxonomy" id="60922"/>
    <lineage>
        <taxon>Bacteria</taxon>
        <taxon>Bacillati</taxon>
        <taxon>Actinomycetota</taxon>
        <taxon>Actinomycetes</taxon>
        <taxon>Micrococcales</taxon>
        <taxon>Sanguibacteraceae</taxon>
        <taxon>Sanguibacter</taxon>
    </lineage>
</organism>
<protein>
    <submittedName>
        <fullName evidence="1">Uncharacterized protein</fullName>
    </submittedName>
</protein>
<evidence type="ECO:0000313" key="2">
    <source>
        <dbReference type="Proteomes" id="UP000561011"/>
    </source>
</evidence>
<gene>
    <name evidence="1" type="ORF">HZZ10_11905</name>
</gene>
<dbReference type="EMBL" id="JACBYE010000028">
    <property type="protein sequence ID" value="NYS94218.1"/>
    <property type="molecule type" value="Genomic_DNA"/>
</dbReference>